<organism evidence="5 6">
    <name type="scientific">Candidatus Thalassospirochaeta sargassi</name>
    <dbReference type="NCBI Taxonomy" id="3119039"/>
    <lineage>
        <taxon>Bacteria</taxon>
        <taxon>Pseudomonadati</taxon>
        <taxon>Spirochaetota</taxon>
        <taxon>Spirochaetia</taxon>
        <taxon>Spirochaetales</taxon>
        <taxon>Spirochaetaceae</taxon>
        <taxon>Candidatus Thalassospirochaeta</taxon>
    </lineage>
</organism>
<dbReference type="PANTHER" id="PTHR43320:SF2">
    <property type="entry name" value="2-DEHYDRO-3-DEOXYGLUCONOKINASE_2-DEHYDRO-3-DEOXYGALACTONOKINASE"/>
    <property type="match status" value="1"/>
</dbReference>
<proteinExistence type="inferred from homology"/>
<sequence length="366" mass="39743">MSNFNIKPSSQCKWDAAALGEIMLRLDPGDGRIRNTREFRVWEGGGEYNVIRGLHKCFKLDTAVVTGIPGNDLGLLLEDLISQGGVNYSYSKWFDFDGIGRNYRQGLNFVEKGFGVRGALGVSDRAHTAAAGLKPGDIDWKSLFVEDGVRWFHTGGIYAALSETAAELTIEAMKAAKAAGTTISYDLNYRPSLWKTNGGQAKAQEINREIAKYVDVMIGNEEDFSAALGFKLESADKGFKGLDIENYKSMIRTVAAEYPNFKAIATTLRDVVTATVNDWSAILYTGGEFYRSIERPALEIYDRVGGGDSFASGLIYGFLAGKSPEEAVNYGAAHGALAMTTPGDTSMASLKEVEKLATGGNARVER</sequence>
<evidence type="ECO:0000256" key="3">
    <source>
        <dbReference type="ARBA" id="ARBA00022777"/>
    </source>
</evidence>
<name>A0AAJ1IEP0_9SPIO</name>
<keyword evidence="2" id="KW-0808">Transferase</keyword>
<dbReference type="Gene3D" id="3.40.1190.20">
    <property type="match status" value="1"/>
</dbReference>
<dbReference type="SUPFAM" id="SSF53613">
    <property type="entry name" value="Ribokinase-like"/>
    <property type="match status" value="1"/>
</dbReference>
<evidence type="ECO:0000256" key="1">
    <source>
        <dbReference type="ARBA" id="ARBA00010688"/>
    </source>
</evidence>
<evidence type="ECO:0000259" key="4">
    <source>
        <dbReference type="Pfam" id="PF00294"/>
    </source>
</evidence>
<dbReference type="EMBL" id="JAQQAL010000035">
    <property type="protein sequence ID" value="MDC7227849.1"/>
    <property type="molecule type" value="Genomic_DNA"/>
</dbReference>
<comment type="similarity">
    <text evidence="1">Belongs to the carbohydrate kinase PfkB family.</text>
</comment>
<reference evidence="5 6" key="1">
    <citation type="submission" date="2022-12" db="EMBL/GenBank/DDBJ databases">
        <title>Metagenome assembled genome from gulf of manar.</title>
        <authorList>
            <person name="Kohli P."/>
            <person name="Pk S."/>
            <person name="Venkata Ramana C."/>
            <person name="Sasikala C."/>
        </authorList>
    </citation>
    <scope>NUCLEOTIDE SEQUENCE [LARGE SCALE GENOMIC DNA]</scope>
    <source>
        <strain evidence="5">JB008</strain>
    </source>
</reference>
<dbReference type="Pfam" id="PF00294">
    <property type="entry name" value="PfkB"/>
    <property type="match status" value="1"/>
</dbReference>
<evidence type="ECO:0000313" key="6">
    <source>
        <dbReference type="Proteomes" id="UP001221217"/>
    </source>
</evidence>
<comment type="caution">
    <text evidence="5">The sequence shown here is derived from an EMBL/GenBank/DDBJ whole genome shotgun (WGS) entry which is preliminary data.</text>
</comment>
<protein>
    <submittedName>
        <fullName evidence="5">Sugar kinase</fullName>
    </submittedName>
</protein>
<feature type="domain" description="Carbohydrate kinase PfkB" evidence="4">
    <location>
        <begin position="19"/>
        <end position="347"/>
    </location>
</feature>
<dbReference type="AlphaFoldDB" id="A0AAJ1IEP0"/>
<dbReference type="InterPro" id="IPR011611">
    <property type="entry name" value="PfkB_dom"/>
</dbReference>
<accession>A0AAJ1IEP0</accession>
<gene>
    <name evidence="5" type="ORF">PQJ61_13875</name>
</gene>
<dbReference type="Proteomes" id="UP001221217">
    <property type="component" value="Unassembled WGS sequence"/>
</dbReference>
<dbReference type="GO" id="GO:0016301">
    <property type="term" value="F:kinase activity"/>
    <property type="evidence" value="ECO:0007669"/>
    <property type="project" value="UniProtKB-KW"/>
</dbReference>
<dbReference type="InterPro" id="IPR029056">
    <property type="entry name" value="Ribokinase-like"/>
</dbReference>
<dbReference type="CDD" id="cd01166">
    <property type="entry name" value="KdgK"/>
    <property type="match status" value="1"/>
</dbReference>
<evidence type="ECO:0000313" key="5">
    <source>
        <dbReference type="EMBL" id="MDC7227849.1"/>
    </source>
</evidence>
<dbReference type="InterPro" id="IPR052700">
    <property type="entry name" value="Carb_kinase_PfkB-like"/>
</dbReference>
<keyword evidence="3 5" id="KW-0418">Kinase</keyword>
<dbReference type="PANTHER" id="PTHR43320">
    <property type="entry name" value="SUGAR KINASE"/>
    <property type="match status" value="1"/>
</dbReference>
<evidence type="ECO:0000256" key="2">
    <source>
        <dbReference type="ARBA" id="ARBA00022679"/>
    </source>
</evidence>